<accession>A0AAN9MNQ0</accession>
<dbReference type="InterPro" id="IPR008271">
    <property type="entry name" value="Ser/Thr_kinase_AS"/>
</dbReference>
<dbReference type="InterPro" id="IPR000719">
    <property type="entry name" value="Prot_kinase_dom"/>
</dbReference>
<reference evidence="22 23" key="1">
    <citation type="submission" date="2024-01" db="EMBL/GenBank/DDBJ databases">
        <title>The genomes of 5 underutilized Papilionoideae crops provide insights into root nodulation and disease resistanc.</title>
        <authorList>
            <person name="Jiang F."/>
        </authorList>
    </citation>
    <scope>NUCLEOTIDE SEQUENCE [LARGE SCALE GENOMIC DNA]</scope>
    <source>
        <strain evidence="22">JINMINGXINNONG_FW02</strain>
        <tissue evidence="22">Leaves</tissue>
    </source>
</reference>
<dbReference type="PROSITE" id="PS00107">
    <property type="entry name" value="PROTEIN_KINASE_ATP"/>
    <property type="match status" value="1"/>
</dbReference>
<evidence type="ECO:0000256" key="10">
    <source>
        <dbReference type="ARBA" id="ARBA00022840"/>
    </source>
</evidence>
<keyword evidence="23" id="KW-1185">Reference proteome</keyword>
<feature type="binding site" evidence="18">
    <location>
        <position position="337"/>
    </location>
    <ligand>
        <name>ATP</name>
        <dbReference type="ChEBI" id="CHEBI:30616"/>
    </ligand>
</feature>
<dbReference type="EMBL" id="JAYMYR010000006">
    <property type="protein sequence ID" value="KAK7357762.1"/>
    <property type="molecule type" value="Genomic_DNA"/>
</dbReference>
<keyword evidence="12 19" id="KW-0472">Membrane</keyword>
<feature type="chain" id="PRO_5042884834" description="non-specific serine/threonine protein kinase" evidence="20">
    <location>
        <begin position="24"/>
        <end position="613"/>
    </location>
</feature>
<name>A0AAN9MNQ0_PHACN</name>
<evidence type="ECO:0000256" key="18">
    <source>
        <dbReference type="PROSITE-ProRule" id="PRU10141"/>
    </source>
</evidence>
<dbReference type="GO" id="GO:0016020">
    <property type="term" value="C:membrane"/>
    <property type="evidence" value="ECO:0007669"/>
    <property type="project" value="UniProtKB-SubCell"/>
</dbReference>
<evidence type="ECO:0000313" key="22">
    <source>
        <dbReference type="EMBL" id="KAK7357762.1"/>
    </source>
</evidence>
<keyword evidence="7 20" id="KW-0732">Signal</keyword>
<keyword evidence="4" id="KW-0245">EGF-like domain</keyword>
<dbReference type="Gene3D" id="3.30.200.20">
    <property type="entry name" value="Phosphorylase Kinase, domain 1"/>
    <property type="match status" value="1"/>
</dbReference>
<keyword evidence="5" id="KW-0808">Transferase</keyword>
<keyword evidence="14" id="KW-0675">Receptor</keyword>
<dbReference type="SMART" id="SM00220">
    <property type="entry name" value="S_TKc"/>
    <property type="match status" value="1"/>
</dbReference>
<evidence type="ECO:0000256" key="11">
    <source>
        <dbReference type="ARBA" id="ARBA00022989"/>
    </source>
</evidence>
<keyword evidence="11 19" id="KW-1133">Transmembrane helix</keyword>
<proteinExistence type="predicted"/>
<keyword evidence="8 18" id="KW-0547">Nucleotide-binding</keyword>
<dbReference type="Gene3D" id="1.10.510.10">
    <property type="entry name" value="Transferase(Phosphotransferase) domain 1"/>
    <property type="match status" value="1"/>
</dbReference>
<comment type="catalytic activity">
    <reaction evidence="17">
        <text>L-seryl-[protein] + ATP = O-phospho-L-seryl-[protein] + ADP + H(+)</text>
        <dbReference type="Rhea" id="RHEA:17989"/>
        <dbReference type="Rhea" id="RHEA-COMP:9863"/>
        <dbReference type="Rhea" id="RHEA-COMP:11604"/>
        <dbReference type="ChEBI" id="CHEBI:15378"/>
        <dbReference type="ChEBI" id="CHEBI:29999"/>
        <dbReference type="ChEBI" id="CHEBI:30616"/>
        <dbReference type="ChEBI" id="CHEBI:83421"/>
        <dbReference type="ChEBI" id="CHEBI:456216"/>
        <dbReference type="EC" id="2.7.11.1"/>
    </reaction>
</comment>
<dbReference type="GO" id="GO:0005524">
    <property type="term" value="F:ATP binding"/>
    <property type="evidence" value="ECO:0007669"/>
    <property type="project" value="UniProtKB-UniRule"/>
</dbReference>
<dbReference type="SUPFAM" id="SSF56112">
    <property type="entry name" value="Protein kinase-like (PK-like)"/>
    <property type="match status" value="1"/>
</dbReference>
<dbReference type="EC" id="2.7.11.1" evidence="2"/>
<gene>
    <name evidence="22" type="ORF">VNO80_17058</name>
</gene>
<dbReference type="Pfam" id="PF00069">
    <property type="entry name" value="Pkinase"/>
    <property type="match status" value="1"/>
</dbReference>
<comment type="caution">
    <text evidence="22">The sequence shown here is derived from an EMBL/GenBank/DDBJ whole genome shotgun (WGS) entry which is preliminary data.</text>
</comment>
<evidence type="ECO:0000256" key="5">
    <source>
        <dbReference type="ARBA" id="ARBA00022679"/>
    </source>
</evidence>
<evidence type="ECO:0000256" key="6">
    <source>
        <dbReference type="ARBA" id="ARBA00022692"/>
    </source>
</evidence>
<evidence type="ECO:0000256" key="17">
    <source>
        <dbReference type="ARBA" id="ARBA00048679"/>
    </source>
</evidence>
<evidence type="ECO:0000256" key="8">
    <source>
        <dbReference type="ARBA" id="ARBA00022741"/>
    </source>
</evidence>
<evidence type="ECO:0000256" key="9">
    <source>
        <dbReference type="ARBA" id="ARBA00022777"/>
    </source>
</evidence>
<organism evidence="22 23">
    <name type="scientific">Phaseolus coccineus</name>
    <name type="common">Scarlet runner bean</name>
    <name type="synonym">Phaseolus multiflorus</name>
    <dbReference type="NCBI Taxonomy" id="3886"/>
    <lineage>
        <taxon>Eukaryota</taxon>
        <taxon>Viridiplantae</taxon>
        <taxon>Streptophyta</taxon>
        <taxon>Embryophyta</taxon>
        <taxon>Tracheophyta</taxon>
        <taxon>Spermatophyta</taxon>
        <taxon>Magnoliopsida</taxon>
        <taxon>eudicotyledons</taxon>
        <taxon>Gunneridae</taxon>
        <taxon>Pentapetalae</taxon>
        <taxon>rosids</taxon>
        <taxon>fabids</taxon>
        <taxon>Fabales</taxon>
        <taxon>Fabaceae</taxon>
        <taxon>Papilionoideae</taxon>
        <taxon>50 kb inversion clade</taxon>
        <taxon>NPAAA clade</taxon>
        <taxon>indigoferoid/millettioid clade</taxon>
        <taxon>Phaseoleae</taxon>
        <taxon>Phaseolus</taxon>
    </lineage>
</organism>
<comment type="subcellular location">
    <subcellularLocation>
        <location evidence="1">Membrane</location>
        <topology evidence="1">Single-pass type I membrane protein</topology>
    </subcellularLocation>
</comment>
<dbReference type="GO" id="GO:0004674">
    <property type="term" value="F:protein serine/threonine kinase activity"/>
    <property type="evidence" value="ECO:0007669"/>
    <property type="project" value="UniProtKB-KW"/>
</dbReference>
<dbReference type="PROSITE" id="PS00108">
    <property type="entry name" value="PROTEIN_KINASE_ST"/>
    <property type="match status" value="1"/>
</dbReference>
<dbReference type="AlphaFoldDB" id="A0AAN9MNQ0"/>
<dbReference type="FunFam" id="1.10.510.10:FF:000590">
    <property type="entry name" value="PR5-like receptor kinase"/>
    <property type="match status" value="1"/>
</dbReference>
<evidence type="ECO:0000256" key="2">
    <source>
        <dbReference type="ARBA" id="ARBA00012513"/>
    </source>
</evidence>
<evidence type="ECO:0000256" key="16">
    <source>
        <dbReference type="ARBA" id="ARBA00047899"/>
    </source>
</evidence>
<dbReference type="InterPro" id="IPR045874">
    <property type="entry name" value="LRK10/LRL21-25-like"/>
</dbReference>
<evidence type="ECO:0000259" key="21">
    <source>
        <dbReference type="PROSITE" id="PS50011"/>
    </source>
</evidence>
<dbReference type="PANTHER" id="PTHR27009">
    <property type="entry name" value="RUST RESISTANCE KINASE LR10-RELATED"/>
    <property type="match status" value="1"/>
</dbReference>
<dbReference type="PROSITE" id="PS50011">
    <property type="entry name" value="PROTEIN_KINASE_DOM"/>
    <property type="match status" value="1"/>
</dbReference>
<evidence type="ECO:0000256" key="15">
    <source>
        <dbReference type="ARBA" id="ARBA00023180"/>
    </source>
</evidence>
<dbReference type="InterPro" id="IPR017441">
    <property type="entry name" value="Protein_kinase_ATP_BS"/>
</dbReference>
<dbReference type="InterPro" id="IPR011009">
    <property type="entry name" value="Kinase-like_dom_sf"/>
</dbReference>
<evidence type="ECO:0000256" key="12">
    <source>
        <dbReference type="ARBA" id="ARBA00023136"/>
    </source>
</evidence>
<keyword evidence="10 18" id="KW-0067">ATP-binding</keyword>
<evidence type="ECO:0000256" key="14">
    <source>
        <dbReference type="ARBA" id="ARBA00023170"/>
    </source>
</evidence>
<protein>
    <recommendedName>
        <fullName evidence="2">non-specific serine/threonine protein kinase</fullName>
        <ecNumber evidence="2">2.7.11.1</ecNumber>
    </recommendedName>
</protein>
<evidence type="ECO:0000313" key="23">
    <source>
        <dbReference type="Proteomes" id="UP001374584"/>
    </source>
</evidence>
<evidence type="ECO:0000256" key="4">
    <source>
        <dbReference type="ARBA" id="ARBA00022536"/>
    </source>
</evidence>
<comment type="catalytic activity">
    <reaction evidence="16">
        <text>L-threonyl-[protein] + ATP = O-phospho-L-threonyl-[protein] + ADP + H(+)</text>
        <dbReference type="Rhea" id="RHEA:46608"/>
        <dbReference type="Rhea" id="RHEA-COMP:11060"/>
        <dbReference type="Rhea" id="RHEA-COMP:11605"/>
        <dbReference type="ChEBI" id="CHEBI:15378"/>
        <dbReference type="ChEBI" id="CHEBI:30013"/>
        <dbReference type="ChEBI" id="CHEBI:30616"/>
        <dbReference type="ChEBI" id="CHEBI:61977"/>
        <dbReference type="ChEBI" id="CHEBI:456216"/>
        <dbReference type="EC" id="2.7.11.1"/>
    </reaction>
</comment>
<keyword evidence="9" id="KW-0418">Kinase</keyword>
<keyword evidence="3" id="KW-0723">Serine/threonine-protein kinase</keyword>
<dbReference type="FunFam" id="3.30.200.20:FF:000059">
    <property type="entry name" value="S-receptor-like serine/threonine-protein kinase"/>
    <property type="match status" value="1"/>
</dbReference>
<dbReference type="Proteomes" id="UP001374584">
    <property type="component" value="Unassembled WGS sequence"/>
</dbReference>
<feature type="domain" description="Protein kinase" evidence="21">
    <location>
        <begin position="309"/>
        <end position="590"/>
    </location>
</feature>
<keyword evidence="13" id="KW-1015">Disulfide bond</keyword>
<keyword evidence="6 19" id="KW-0812">Transmembrane</keyword>
<evidence type="ECO:0000256" key="3">
    <source>
        <dbReference type="ARBA" id="ARBA00022527"/>
    </source>
</evidence>
<evidence type="ECO:0000256" key="13">
    <source>
        <dbReference type="ARBA" id="ARBA00023157"/>
    </source>
</evidence>
<sequence>MVRVLLFKSLIVYFSQLLLIVSAHQTGKCPPSLDCGLLGQIQFPFTTTEQPHCGLLAIHGCQHDPSAPKTLQLGTSTTSTSYSVLKVEPRTIVFADDEQERYLRNKSCKAFSKNVTLPHTSPLASFRIKYNISIFRCNHSLKPSLPNYFHNYPNCSPEYDIFYAHPNTLSYTGFQWPSSLAPCSAIQLPLEGVPSEDPFQFLTGNIVVEVQLSHECERCLDGKGQCLLDTKGEFNCTTASAGSRSWVVKMVLALALVVTVALLLAIFKIYYTRLQKQNSANQRIEVFLKKHGALQIKRYGYSEIKKVTNCFRNKLGQGGFGSVYKGKLQDGPYVAVKILNELKDDGEEFINEVASISRTSHINIVTLLGFCCDGSKRALVYEFMSNGSLEKFIYEEKALMTDHQLDCQMFYHIVIGVARGLEYLHKGCNTRILHFDIKPHNILLDENFNPKISDFGLAKICSRKESIVSIFGVRGTAGYIAPEVFSRNFGVVSHKSDIYSYGMMILELIGGRKNTMTRPNPSSEIYFPDWIYNRLESNQELGLQNMRNISDQKMIRKMAIVGLWCIQTHPSTRPAISRVLEMLESKVELLQIPPKPLLSSPPTSPVYLSSEAL</sequence>
<evidence type="ECO:0000256" key="20">
    <source>
        <dbReference type="SAM" id="SignalP"/>
    </source>
</evidence>
<evidence type="ECO:0000256" key="19">
    <source>
        <dbReference type="SAM" id="Phobius"/>
    </source>
</evidence>
<evidence type="ECO:0000256" key="1">
    <source>
        <dbReference type="ARBA" id="ARBA00004479"/>
    </source>
</evidence>
<evidence type="ECO:0000256" key="7">
    <source>
        <dbReference type="ARBA" id="ARBA00022729"/>
    </source>
</evidence>
<feature type="signal peptide" evidence="20">
    <location>
        <begin position="1"/>
        <end position="23"/>
    </location>
</feature>
<feature type="transmembrane region" description="Helical" evidence="19">
    <location>
        <begin position="246"/>
        <end position="267"/>
    </location>
</feature>
<keyword evidence="15" id="KW-0325">Glycoprotein</keyword>